<evidence type="ECO:0000313" key="1">
    <source>
        <dbReference type="EMBL" id="KRX33847.1"/>
    </source>
</evidence>
<accession>A0A0V0T5L6</accession>
<organism evidence="1 2">
    <name type="scientific">Trichinella murrelli</name>
    <dbReference type="NCBI Taxonomy" id="144512"/>
    <lineage>
        <taxon>Eukaryota</taxon>
        <taxon>Metazoa</taxon>
        <taxon>Ecdysozoa</taxon>
        <taxon>Nematoda</taxon>
        <taxon>Enoplea</taxon>
        <taxon>Dorylaimia</taxon>
        <taxon>Trichinellida</taxon>
        <taxon>Trichinellidae</taxon>
        <taxon>Trichinella</taxon>
    </lineage>
</organism>
<gene>
    <name evidence="1" type="ORF">T05_2100</name>
</gene>
<dbReference type="AlphaFoldDB" id="A0A0V0T5L6"/>
<name>A0A0V0T5L6_9BILA</name>
<keyword evidence="2" id="KW-1185">Reference proteome</keyword>
<comment type="caution">
    <text evidence="1">The sequence shown here is derived from an EMBL/GenBank/DDBJ whole genome shotgun (WGS) entry which is preliminary data.</text>
</comment>
<reference evidence="1 2" key="1">
    <citation type="submission" date="2015-01" db="EMBL/GenBank/DDBJ databases">
        <title>Evolution of Trichinella species and genotypes.</title>
        <authorList>
            <person name="Korhonen P.K."/>
            <person name="Edoardo P."/>
            <person name="Giuseppe L.R."/>
            <person name="Gasser R.B."/>
        </authorList>
    </citation>
    <scope>NUCLEOTIDE SEQUENCE [LARGE SCALE GENOMIC DNA]</scope>
    <source>
        <strain evidence="1">ISS417</strain>
    </source>
</reference>
<protein>
    <submittedName>
        <fullName evidence="1">Uncharacterized protein</fullName>
    </submittedName>
</protein>
<dbReference type="EMBL" id="JYDJ01000692">
    <property type="protein sequence ID" value="KRX33847.1"/>
    <property type="molecule type" value="Genomic_DNA"/>
</dbReference>
<sequence length="229" mass="24507">MSFATGCVITLVDVRILADLAMPSLPKCNSVITPTRHWVAGCFPPISAPSHSLPERLWNICISIAASVLTDILVSNFATNSRGAADSITICGSITRGHVLLSAILGHGLQLPERARTYDQSATQTVKKGGIRGFQPPRMSRILTEETSAKLSEDKEAFYAIAFGAGSQALHQIECLNVGFRVRGSGLTFRFGIQVNFVRGALSDSLILAGSYKKVRNSSDVISTSVCPL</sequence>
<dbReference type="Proteomes" id="UP000055048">
    <property type="component" value="Unassembled WGS sequence"/>
</dbReference>
<proteinExistence type="predicted"/>
<evidence type="ECO:0000313" key="2">
    <source>
        <dbReference type="Proteomes" id="UP000055048"/>
    </source>
</evidence>